<gene>
    <name evidence="1" type="ORF">JZO69_15075</name>
</gene>
<keyword evidence="2" id="KW-1185">Reference proteome</keyword>
<reference evidence="1 2" key="1">
    <citation type="submission" date="2021-03" db="EMBL/GenBank/DDBJ databases">
        <title>Enterococcal diversity collection.</title>
        <authorList>
            <person name="Gilmore M.S."/>
            <person name="Schwartzman J."/>
            <person name="Van Tyne D."/>
            <person name="Martin M."/>
            <person name="Earl A.M."/>
            <person name="Manson A.L."/>
            <person name="Straub T."/>
            <person name="Salamzade R."/>
            <person name="Saavedra J."/>
            <person name="Lebreton F."/>
            <person name="Prichula J."/>
            <person name="Schaufler K."/>
            <person name="Gaca A."/>
            <person name="Sgardioli B."/>
            <person name="Wagenaar J."/>
            <person name="Strong T."/>
        </authorList>
    </citation>
    <scope>NUCLEOTIDE SEQUENCE [LARGE SCALE GENOMIC DNA]</scope>
    <source>
        <strain evidence="1 2">DIV0869a</strain>
    </source>
</reference>
<name>A0ABS3H2D7_9ENTE</name>
<evidence type="ECO:0000313" key="1">
    <source>
        <dbReference type="EMBL" id="MBO0441687.1"/>
    </source>
</evidence>
<accession>A0ABS3H2D7</accession>
<sequence>MNTYGDKMIEGIYGKDIVHICLEVNGSLVSKVDVLGGDGNCLISGVCDWFKQKDEIEVVEYKPSGYVVKAFVIIKNKKQAAGMKQL</sequence>
<protein>
    <submittedName>
        <fullName evidence="1">Uncharacterized protein</fullName>
    </submittedName>
</protein>
<comment type="caution">
    <text evidence="1">The sequence shown here is derived from an EMBL/GenBank/DDBJ whole genome shotgun (WGS) entry which is preliminary data.</text>
</comment>
<proteinExistence type="predicted"/>
<dbReference type="RefSeq" id="WP_207113648.1">
    <property type="nucleotide sequence ID" value="NZ_JAFLWD010000044.1"/>
</dbReference>
<dbReference type="Proteomes" id="UP000664632">
    <property type="component" value="Unassembled WGS sequence"/>
</dbReference>
<dbReference type="EMBL" id="JAFLWD010000044">
    <property type="protein sequence ID" value="MBO0441687.1"/>
    <property type="molecule type" value="Genomic_DNA"/>
</dbReference>
<organism evidence="1 2">
    <name type="scientific">Candidatus Enterococcus ikei</name>
    <dbReference type="NCBI Taxonomy" id="2815326"/>
    <lineage>
        <taxon>Bacteria</taxon>
        <taxon>Bacillati</taxon>
        <taxon>Bacillota</taxon>
        <taxon>Bacilli</taxon>
        <taxon>Lactobacillales</taxon>
        <taxon>Enterococcaceae</taxon>
        <taxon>Enterococcus</taxon>
    </lineage>
</organism>
<evidence type="ECO:0000313" key="2">
    <source>
        <dbReference type="Proteomes" id="UP000664632"/>
    </source>
</evidence>